<evidence type="ECO:0000313" key="1">
    <source>
        <dbReference type="EMBL" id="OCR24695.1"/>
    </source>
</evidence>
<organism evidence="1 2">
    <name type="scientific">Pseudomonas syringae</name>
    <dbReference type="NCBI Taxonomy" id="317"/>
    <lineage>
        <taxon>Bacteria</taxon>
        <taxon>Pseudomonadati</taxon>
        <taxon>Pseudomonadota</taxon>
        <taxon>Gammaproteobacteria</taxon>
        <taxon>Pseudomonadales</taxon>
        <taxon>Pseudomonadaceae</taxon>
        <taxon>Pseudomonas</taxon>
    </lineage>
</organism>
<evidence type="ECO:0000313" key="2">
    <source>
        <dbReference type="Proteomes" id="UP000093104"/>
    </source>
</evidence>
<gene>
    <name evidence="1" type="ORF">AFK24_12775</name>
</gene>
<protein>
    <submittedName>
        <fullName evidence="1">Uncharacterized protein</fullName>
    </submittedName>
</protein>
<dbReference type="EMBL" id="LGSI01000041">
    <property type="protein sequence ID" value="OCR24695.1"/>
    <property type="molecule type" value="Genomic_DNA"/>
</dbReference>
<comment type="caution">
    <text evidence="1">The sequence shown here is derived from an EMBL/GenBank/DDBJ whole genome shotgun (WGS) entry which is preliminary data.</text>
</comment>
<proteinExistence type="predicted"/>
<dbReference type="PATRIC" id="fig|317.243.peg.1304"/>
<dbReference type="OrthoDB" id="5592031at2"/>
<dbReference type="AlphaFoldDB" id="A0A1C7Z937"/>
<reference evidence="1 2" key="1">
    <citation type="submission" date="2015-07" db="EMBL/GenBank/DDBJ databases">
        <title>Draft genome sequence of a diazotrophic, plant growth-promoting rhizobacterium of the Pseudomonas syringae complex.</title>
        <authorList>
            <person name="Patten C.L."/>
            <person name="Jeong H."/>
        </authorList>
    </citation>
    <scope>NUCLEOTIDE SEQUENCE [LARGE SCALE GENOMIC DNA]</scope>
    <source>
        <strain evidence="1 2">GR12-2</strain>
    </source>
</reference>
<name>A0A1C7Z937_PSESX</name>
<dbReference type="Proteomes" id="UP000093104">
    <property type="component" value="Unassembled WGS sequence"/>
</dbReference>
<sequence length="85" mass="9574">MNGIESCVLASIECAGRFRLGRSVEAALDMLEVFETAAGLFERRSPEVQQQWSQLLVAMFACQQSQDWLGLADYMQYELAELVHS</sequence>
<dbReference type="RefSeq" id="WP_065833583.1">
    <property type="nucleotide sequence ID" value="NZ_LGSI01000041.1"/>
</dbReference>
<accession>A0A1C7Z937</accession>